<accession>A0A2H1WDT7</accession>
<evidence type="ECO:0000313" key="1">
    <source>
        <dbReference type="EMBL" id="SOQ50654.1"/>
    </source>
</evidence>
<organism evidence="1">
    <name type="scientific">Spodoptera frugiperda</name>
    <name type="common">Fall armyworm</name>
    <dbReference type="NCBI Taxonomy" id="7108"/>
    <lineage>
        <taxon>Eukaryota</taxon>
        <taxon>Metazoa</taxon>
        <taxon>Ecdysozoa</taxon>
        <taxon>Arthropoda</taxon>
        <taxon>Hexapoda</taxon>
        <taxon>Insecta</taxon>
        <taxon>Pterygota</taxon>
        <taxon>Neoptera</taxon>
        <taxon>Endopterygota</taxon>
        <taxon>Lepidoptera</taxon>
        <taxon>Glossata</taxon>
        <taxon>Ditrysia</taxon>
        <taxon>Noctuoidea</taxon>
        <taxon>Noctuidae</taxon>
        <taxon>Amphipyrinae</taxon>
        <taxon>Spodoptera</taxon>
    </lineage>
</organism>
<protein>
    <submittedName>
        <fullName evidence="1">SFRICE_003734</fullName>
    </submittedName>
</protein>
<reference evidence="1" key="1">
    <citation type="submission" date="2016-07" db="EMBL/GenBank/DDBJ databases">
        <authorList>
            <person name="Bretaudeau A."/>
        </authorList>
    </citation>
    <scope>NUCLEOTIDE SEQUENCE</scope>
    <source>
        <strain evidence="1">Rice</strain>
        <tissue evidence="1">Whole body</tissue>
    </source>
</reference>
<name>A0A2H1WDT7_SPOFR</name>
<dbReference type="EMBL" id="ODYU01007669">
    <property type="protein sequence ID" value="SOQ50654.1"/>
    <property type="molecule type" value="Genomic_DNA"/>
</dbReference>
<gene>
    <name evidence="1" type="ORF">SFRICE_003734</name>
</gene>
<sequence>MPQMLAGHGSFGFGGRKRPGVDIMRATRRTRWIIPWWCALHVLSTSLWFKPWCGVRRNGTPFHLLQSRRSAVGETLFTSQPLQKKLQGSTIMRRSPANGCGRAMLRHEWAGSTGVLPRLTENRLETTLALFYKESS</sequence>
<proteinExistence type="predicted"/>
<dbReference type="AlphaFoldDB" id="A0A2H1WDT7"/>